<evidence type="ECO:0000256" key="2">
    <source>
        <dbReference type="ARBA" id="ARBA00022771"/>
    </source>
</evidence>
<evidence type="ECO:0000313" key="6">
    <source>
        <dbReference type="Proteomes" id="UP000828251"/>
    </source>
</evidence>
<reference evidence="5 6" key="1">
    <citation type="journal article" date="2021" name="Plant Biotechnol. J.">
        <title>Multi-omics assisted identification of the key and species-specific regulatory components of drought-tolerant mechanisms in Gossypium stocksii.</title>
        <authorList>
            <person name="Yu D."/>
            <person name="Ke L."/>
            <person name="Zhang D."/>
            <person name="Wu Y."/>
            <person name="Sun Y."/>
            <person name="Mei J."/>
            <person name="Sun J."/>
            <person name="Sun Y."/>
        </authorList>
    </citation>
    <scope>NUCLEOTIDE SEQUENCE [LARGE SCALE GENOMIC DNA]</scope>
    <source>
        <strain evidence="6">cv. E1</strain>
        <tissue evidence="5">Leaf</tissue>
    </source>
</reference>
<dbReference type="GO" id="GO:0008270">
    <property type="term" value="F:zinc ion binding"/>
    <property type="evidence" value="ECO:0007669"/>
    <property type="project" value="UniProtKB-KW"/>
</dbReference>
<sequence length="158" mass="17697">MDSNSSNSQSIGSVMHSLKKKSSYANVVTSSRKEYVYDGLAVKFHCNKLALRDTSWSDLNPGRRFYGCLDFQDGGCDFFKWYDGKMCNRATELLRQSRDSERNLLKENSTLRKNVMDLIAFEGNHNGDSSAVGIKVKGGFFFGSSGKRHMQLAVANVD</sequence>
<dbReference type="EMBL" id="JAIQCV010000012">
    <property type="protein sequence ID" value="KAH1038272.1"/>
    <property type="molecule type" value="Genomic_DNA"/>
</dbReference>
<organism evidence="5 6">
    <name type="scientific">Gossypium stocksii</name>
    <dbReference type="NCBI Taxonomy" id="47602"/>
    <lineage>
        <taxon>Eukaryota</taxon>
        <taxon>Viridiplantae</taxon>
        <taxon>Streptophyta</taxon>
        <taxon>Embryophyta</taxon>
        <taxon>Tracheophyta</taxon>
        <taxon>Spermatophyta</taxon>
        <taxon>Magnoliopsida</taxon>
        <taxon>eudicotyledons</taxon>
        <taxon>Gunneridae</taxon>
        <taxon>Pentapetalae</taxon>
        <taxon>rosids</taxon>
        <taxon>malvids</taxon>
        <taxon>Malvales</taxon>
        <taxon>Malvaceae</taxon>
        <taxon>Malvoideae</taxon>
        <taxon>Gossypium</taxon>
    </lineage>
</organism>
<accession>A0A9D3UD67</accession>
<keyword evidence="2" id="KW-0863">Zinc-finger</keyword>
<dbReference type="OrthoDB" id="595554at2759"/>
<evidence type="ECO:0000313" key="5">
    <source>
        <dbReference type="EMBL" id="KAH1038272.1"/>
    </source>
</evidence>
<evidence type="ECO:0000259" key="4">
    <source>
        <dbReference type="Pfam" id="PF06839"/>
    </source>
</evidence>
<name>A0A9D3UD67_9ROSI</name>
<proteinExistence type="predicted"/>
<evidence type="ECO:0000256" key="1">
    <source>
        <dbReference type="ARBA" id="ARBA00022723"/>
    </source>
</evidence>
<dbReference type="InterPro" id="IPR010666">
    <property type="entry name" value="Znf_GRF"/>
</dbReference>
<dbReference type="Proteomes" id="UP000828251">
    <property type="component" value="Unassembled WGS sequence"/>
</dbReference>
<keyword evidence="6" id="KW-1185">Reference proteome</keyword>
<gene>
    <name evidence="5" type="ORF">J1N35_040015</name>
</gene>
<evidence type="ECO:0000256" key="3">
    <source>
        <dbReference type="ARBA" id="ARBA00022833"/>
    </source>
</evidence>
<dbReference type="AlphaFoldDB" id="A0A9D3UD67"/>
<dbReference type="Pfam" id="PF06839">
    <property type="entry name" value="Zn_ribbon_GRF"/>
    <property type="match status" value="1"/>
</dbReference>
<comment type="caution">
    <text evidence="5">The sequence shown here is derived from an EMBL/GenBank/DDBJ whole genome shotgun (WGS) entry which is preliminary data.</text>
</comment>
<keyword evidence="1" id="KW-0479">Metal-binding</keyword>
<feature type="domain" description="GRF-type" evidence="4">
    <location>
        <begin position="46"/>
        <end position="83"/>
    </location>
</feature>
<dbReference type="PANTHER" id="PTHR33248">
    <property type="entry name" value="ZINC ION-BINDING PROTEIN"/>
    <property type="match status" value="1"/>
</dbReference>
<keyword evidence="3" id="KW-0862">Zinc</keyword>
<protein>
    <recommendedName>
        <fullName evidence="4">GRF-type domain-containing protein</fullName>
    </recommendedName>
</protein>